<dbReference type="InterPro" id="IPR052022">
    <property type="entry name" value="26kDa_periplasmic_antigen"/>
</dbReference>
<name>A0ABU1F391_9RHOB</name>
<gene>
    <name evidence="2" type="ORF">RGD00_00725</name>
</gene>
<dbReference type="Gene3D" id="3.30.110.170">
    <property type="entry name" value="Protein of unknown function (DUF541), domain 1"/>
    <property type="match status" value="1"/>
</dbReference>
<protein>
    <submittedName>
        <fullName evidence="2">SIMPL domain-containing protein</fullName>
    </submittedName>
</protein>
<comment type="caution">
    <text evidence="2">The sequence shown here is derived from an EMBL/GenBank/DDBJ whole genome shotgun (WGS) entry which is preliminary data.</text>
</comment>
<feature type="signal peptide" evidence="1">
    <location>
        <begin position="1"/>
        <end position="23"/>
    </location>
</feature>
<proteinExistence type="predicted"/>
<dbReference type="EMBL" id="JAVKPH010000001">
    <property type="protein sequence ID" value="MDR5651113.1"/>
    <property type="molecule type" value="Genomic_DNA"/>
</dbReference>
<dbReference type="Pfam" id="PF04402">
    <property type="entry name" value="SIMPL"/>
    <property type="match status" value="1"/>
</dbReference>
<evidence type="ECO:0000313" key="3">
    <source>
        <dbReference type="Proteomes" id="UP001247754"/>
    </source>
</evidence>
<dbReference type="Gene3D" id="3.30.70.2970">
    <property type="entry name" value="Protein of unknown function (DUF541), domain 2"/>
    <property type="match status" value="1"/>
</dbReference>
<dbReference type="PANTHER" id="PTHR34387:SF1">
    <property type="entry name" value="PERIPLASMIC IMMUNOGENIC PROTEIN"/>
    <property type="match status" value="1"/>
</dbReference>
<sequence length="239" mass="24574">MRASLAPILAALMLAQAPLAALADTPQPRLVVTGEGRSEAAPDIATITLGVTTQADTADAALAENNMRLATVLENLRAAGIADRDLQTSGLSLGPRYDYSREGQAPRVVGYEASNTLTVRVRALDSLGTVLDKAVADGANTFQGLSFGLADPTAALDAARVAAVEEARRKAGLMARAAGVTLGPVLEITEATRLPEPYMMARGAAAKADSVPVAGGEVSYAAEVTITYALADQAGMPER</sequence>
<organism evidence="2 3">
    <name type="scientific">Ruixingdingia sedimenti</name>
    <dbReference type="NCBI Taxonomy" id="3073604"/>
    <lineage>
        <taxon>Bacteria</taxon>
        <taxon>Pseudomonadati</taxon>
        <taxon>Pseudomonadota</taxon>
        <taxon>Alphaproteobacteria</taxon>
        <taxon>Rhodobacterales</taxon>
        <taxon>Paracoccaceae</taxon>
        <taxon>Ruixingdingia</taxon>
    </lineage>
</organism>
<dbReference type="Proteomes" id="UP001247754">
    <property type="component" value="Unassembled WGS sequence"/>
</dbReference>
<accession>A0ABU1F391</accession>
<reference evidence="2 3" key="1">
    <citation type="submission" date="2023-09" db="EMBL/GenBank/DDBJ databases">
        <title>Xinfangfangia sedmenti sp. nov., isolated the sedment.</title>
        <authorList>
            <person name="Xu L."/>
        </authorList>
    </citation>
    <scope>NUCLEOTIDE SEQUENCE [LARGE SCALE GENOMIC DNA]</scope>
    <source>
        <strain evidence="2 3">LG-4</strain>
    </source>
</reference>
<dbReference type="InterPro" id="IPR007497">
    <property type="entry name" value="SIMPL/DUF541"/>
</dbReference>
<keyword evidence="3" id="KW-1185">Reference proteome</keyword>
<feature type="chain" id="PRO_5046431945" evidence="1">
    <location>
        <begin position="24"/>
        <end position="239"/>
    </location>
</feature>
<keyword evidence="1" id="KW-0732">Signal</keyword>
<dbReference type="RefSeq" id="WP_310455161.1">
    <property type="nucleotide sequence ID" value="NZ_JAVKPH010000001.1"/>
</dbReference>
<evidence type="ECO:0000256" key="1">
    <source>
        <dbReference type="SAM" id="SignalP"/>
    </source>
</evidence>
<dbReference type="PANTHER" id="PTHR34387">
    <property type="entry name" value="SLR1258 PROTEIN"/>
    <property type="match status" value="1"/>
</dbReference>
<evidence type="ECO:0000313" key="2">
    <source>
        <dbReference type="EMBL" id="MDR5651113.1"/>
    </source>
</evidence>